<dbReference type="EMBL" id="CAJJDN010000137">
    <property type="protein sequence ID" value="CAD8122180.1"/>
    <property type="molecule type" value="Genomic_DNA"/>
</dbReference>
<evidence type="ECO:0000313" key="1">
    <source>
        <dbReference type="EMBL" id="CAD8122180.1"/>
    </source>
</evidence>
<comment type="caution">
    <text evidence="1">The sequence shown here is derived from an EMBL/GenBank/DDBJ whole genome shotgun (WGS) entry which is preliminary data.</text>
</comment>
<keyword evidence="2" id="KW-1185">Reference proteome</keyword>
<gene>
    <name evidence="1" type="ORF">PSON_ATCC_30995.1.T1370001</name>
</gene>
<reference evidence="1" key="1">
    <citation type="submission" date="2021-01" db="EMBL/GenBank/DDBJ databases">
        <authorList>
            <consortium name="Genoscope - CEA"/>
            <person name="William W."/>
        </authorList>
    </citation>
    <scope>NUCLEOTIDE SEQUENCE</scope>
</reference>
<sequence>MLTIQNLDTEEIIGEKYILLKKKFQALELFLKFMKEIMNRKSDQSSSNFAIRDKRLII</sequence>
<name>A0A8S1R635_9CILI</name>
<dbReference type="Proteomes" id="UP000692954">
    <property type="component" value="Unassembled WGS sequence"/>
</dbReference>
<protein>
    <submittedName>
        <fullName evidence="1">Uncharacterized protein</fullName>
    </submittedName>
</protein>
<evidence type="ECO:0000313" key="2">
    <source>
        <dbReference type="Proteomes" id="UP000692954"/>
    </source>
</evidence>
<organism evidence="1 2">
    <name type="scientific">Paramecium sonneborni</name>
    <dbReference type="NCBI Taxonomy" id="65129"/>
    <lineage>
        <taxon>Eukaryota</taxon>
        <taxon>Sar</taxon>
        <taxon>Alveolata</taxon>
        <taxon>Ciliophora</taxon>
        <taxon>Intramacronucleata</taxon>
        <taxon>Oligohymenophorea</taxon>
        <taxon>Peniculida</taxon>
        <taxon>Parameciidae</taxon>
        <taxon>Paramecium</taxon>
    </lineage>
</organism>
<dbReference type="AlphaFoldDB" id="A0A8S1R635"/>
<accession>A0A8S1R635</accession>
<proteinExistence type="predicted"/>